<accession>A0ACD1ICQ5</accession>
<evidence type="ECO:0000313" key="1">
    <source>
        <dbReference type="EMBL" id="RAK87556.1"/>
    </source>
</evidence>
<sequence>MNHGNNNNVDPTGHVDHRSQTEIITQATLNRHFIASGGWGFWAHLYLVLTRSLSMFRRQGLPRYRSSIEHADLPTHRHGVQYSWSDNQCWRRPRRVLLDKQRASRKGNITPDRHNSDK</sequence>
<proteinExistence type="predicted"/>
<gene>
    <name evidence="1" type="ORF">BO79DRAFT_218762</name>
</gene>
<reference evidence="1" key="1">
    <citation type="submission" date="2018-02" db="EMBL/GenBank/DDBJ databases">
        <title>The genomes of Aspergillus section Nigri reveals drivers in fungal speciation.</title>
        <authorList>
            <consortium name="DOE Joint Genome Institute"/>
            <person name="Vesth T.C."/>
            <person name="Nybo J."/>
            <person name="Theobald S."/>
            <person name="Brandl J."/>
            <person name="Frisvad J.C."/>
            <person name="Nielsen K.F."/>
            <person name="Lyhne E.K."/>
            <person name="Kogle M.E."/>
            <person name="Kuo A."/>
            <person name="Riley R."/>
            <person name="Clum A."/>
            <person name="Nolan M."/>
            <person name="Lipzen A."/>
            <person name="Salamov A."/>
            <person name="Henrissat B."/>
            <person name="Wiebenga A."/>
            <person name="De vries R.P."/>
            <person name="Grigoriev I.V."/>
            <person name="Mortensen U.H."/>
            <person name="Andersen M.R."/>
            <person name="Baker S.E."/>
        </authorList>
    </citation>
    <scope>NUCLEOTIDE SEQUENCE</scope>
    <source>
        <strain evidence="1">CBS 115574</strain>
    </source>
</reference>
<dbReference type="EMBL" id="KZ824554">
    <property type="protein sequence ID" value="RAK87556.1"/>
    <property type="molecule type" value="Genomic_DNA"/>
</dbReference>
<protein>
    <submittedName>
        <fullName evidence="1">Uncharacterized protein</fullName>
    </submittedName>
</protein>
<keyword evidence="2" id="KW-1185">Reference proteome</keyword>
<organism evidence="1 2">
    <name type="scientific">Aspergillus costaricaensis CBS 115574</name>
    <dbReference type="NCBI Taxonomy" id="1448317"/>
    <lineage>
        <taxon>Eukaryota</taxon>
        <taxon>Fungi</taxon>
        <taxon>Dikarya</taxon>
        <taxon>Ascomycota</taxon>
        <taxon>Pezizomycotina</taxon>
        <taxon>Eurotiomycetes</taxon>
        <taxon>Eurotiomycetidae</taxon>
        <taxon>Eurotiales</taxon>
        <taxon>Aspergillaceae</taxon>
        <taxon>Aspergillus</taxon>
        <taxon>Aspergillus subgen. Circumdati</taxon>
    </lineage>
</organism>
<dbReference type="Proteomes" id="UP000249748">
    <property type="component" value="Unassembled WGS sequence"/>
</dbReference>
<name>A0ACD1ICQ5_9EURO</name>
<evidence type="ECO:0000313" key="2">
    <source>
        <dbReference type="Proteomes" id="UP000249748"/>
    </source>
</evidence>